<dbReference type="Proteomes" id="UP000594014">
    <property type="component" value="Chromosome"/>
</dbReference>
<reference evidence="1" key="1">
    <citation type="submission" date="2019-08" db="EMBL/GenBank/DDBJ databases">
        <title>Genome sequence of Clostridiales bacterium MT110.</title>
        <authorList>
            <person name="Cao J."/>
        </authorList>
    </citation>
    <scope>NUCLEOTIDE SEQUENCE</scope>
    <source>
        <strain evidence="1">MT110</strain>
    </source>
</reference>
<organism evidence="1 2">
    <name type="scientific">Anoxybacterium hadale</name>
    <dbReference type="NCBI Taxonomy" id="3408580"/>
    <lineage>
        <taxon>Bacteria</taxon>
        <taxon>Bacillati</taxon>
        <taxon>Bacillota</taxon>
        <taxon>Clostridia</taxon>
        <taxon>Peptostreptococcales</taxon>
        <taxon>Anaerovoracaceae</taxon>
        <taxon>Anoxybacterium</taxon>
    </lineage>
</organism>
<name>A0ACD1AF29_9FIRM</name>
<sequence>MKGENNAMDMESLKRQHRDVLTLAKYILEQIAGGEVEKNLDEVVRCINTISGKLKLHLMSEDQFLYPALSSSANPMLRRFGKQYGEEMEIVTGAFEGYKASYNTAPKIRHDMAGFEAASKQIFSALSGRIGREETELYPLLD</sequence>
<proteinExistence type="predicted"/>
<protein>
    <submittedName>
        <fullName evidence="1">Hemerythrin domain-containing protein</fullName>
    </submittedName>
</protein>
<evidence type="ECO:0000313" key="2">
    <source>
        <dbReference type="Proteomes" id="UP000594014"/>
    </source>
</evidence>
<dbReference type="EMBL" id="CP042469">
    <property type="protein sequence ID" value="QOX65177.1"/>
    <property type="molecule type" value="Genomic_DNA"/>
</dbReference>
<accession>A0ACD1AF29</accession>
<keyword evidence="2" id="KW-1185">Reference proteome</keyword>
<evidence type="ECO:0000313" key="1">
    <source>
        <dbReference type="EMBL" id="QOX65177.1"/>
    </source>
</evidence>
<gene>
    <name evidence="1" type="ORF">FRZ06_18385</name>
</gene>